<dbReference type="Proteomes" id="UP000193922">
    <property type="component" value="Unassembled WGS sequence"/>
</dbReference>
<proteinExistence type="predicted"/>
<name>A0A1Y1W9B9_9FUNG</name>
<comment type="caution">
    <text evidence="1">The sequence shown here is derived from an EMBL/GenBank/DDBJ whole genome shotgun (WGS) entry which is preliminary data.</text>
</comment>
<gene>
    <name evidence="1" type="ORF">DL89DRAFT_152627</name>
</gene>
<dbReference type="GeneID" id="63800209"/>
<reference evidence="1 2" key="1">
    <citation type="submission" date="2016-07" db="EMBL/GenBank/DDBJ databases">
        <title>Pervasive Adenine N6-methylation of Active Genes in Fungi.</title>
        <authorList>
            <consortium name="DOE Joint Genome Institute"/>
            <person name="Mondo S.J."/>
            <person name="Dannebaum R.O."/>
            <person name="Kuo R.C."/>
            <person name="Labutti K."/>
            <person name="Haridas S."/>
            <person name="Kuo A."/>
            <person name="Salamov A."/>
            <person name="Ahrendt S.R."/>
            <person name="Lipzen A."/>
            <person name="Sullivan W."/>
            <person name="Andreopoulos W.B."/>
            <person name="Clum A."/>
            <person name="Lindquist E."/>
            <person name="Daum C."/>
            <person name="Ramamoorthy G.K."/>
            <person name="Gryganskyi A."/>
            <person name="Culley D."/>
            <person name="Magnuson J.K."/>
            <person name="James T.Y."/>
            <person name="O'Malley M.A."/>
            <person name="Stajich J.E."/>
            <person name="Spatafora J.W."/>
            <person name="Visel A."/>
            <person name="Grigoriev I.V."/>
        </authorList>
    </citation>
    <scope>NUCLEOTIDE SEQUENCE [LARGE SCALE GENOMIC DNA]</scope>
    <source>
        <strain evidence="1 2">ATCC 12442</strain>
    </source>
</reference>
<dbReference type="EMBL" id="MCFD01000006">
    <property type="protein sequence ID" value="ORX70129.1"/>
    <property type="molecule type" value="Genomic_DNA"/>
</dbReference>
<evidence type="ECO:0000313" key="1">
    <source>
        <dbReference type="EMBL" id="ORX70129.1"/>
    </source>
</evidence>
<accession>A0A1Y1W9B9</accession>
<keyword evidence="2" id="KW-1185">Reference proteome</keyword>
<evidence type="ECO:0000313" key="2">
    <source>
        <dbReference type="Proteomes" id="UP000193922"/>
    </source>
</evidence>
<dbReference type="RefSeq" id="XP_040743767.1">
    <property type="nucleotide sequence ID" value="XM_040883561.1"/>
</dbReference>
<dbReference type="AlphaFoldDB" id="A0A1Y1W9B9"/>
<organism evidence="1 2">
    <name type="scientific">Linderina pennispora</name>
    <dbReference type="NCBI Taxonomy" id="61395"/>
    <lineage>
        <taxon>Eukaryota</taxon>
        <taxon>Fungi</taxon>
        <taxon>Fungi incertae sedis</taxon>
        <taxon>Zoopagomycota</taxon>
        <taxon>Kickxellomycotina</taxon>
        <taxon>Kickxellomycetes</taxon>
        <taxon>Kickxellales</taxon>
        <taxon>Kickxellaceae</taxon>
        <taxon>Linderina</taxon>
    </lineage>
</organism>
<protein>
    <submittedName>
        <fullName evidence="1">Uncharacterized protein</fullName>
    </submittedName>
</protein>
<sequence>MRVAMLSLLPLPPPSLLLSSSPSALVMIIMVELAPPSALGFVCQKLNLQIATAAHLARLIGAAKNIYPSNQSLSLPPPLLLIARNTSCLE</sequence>